<dbReference type="InterPro" id="IPR036259">
    <property type="entry name" value="MFS_trans_sf"/>
</dbReference>
<evidence type="ECO:0000256" key="5">
    <source>
        <dbReference type="ARBA" id="ARBA00023136"/>
    </source>
</evidence>
<feature type="transmembrane region" description="Helical" evidence="6">
    <location>
        <begin position="270"/>
        <end position="290"/>
    </location>
</feature>
<feature type="transmembrane region" description="Helical" evidence="6">
    <location>
        <begin position="386"/>
        <end position="412"/>
    </location>
</feature>
<feature type="transmembrane region" description="Helical" evidence="6">
    <location>
        <begin position="122"/>
        <end position="146"/>
    </location>
</feature>
<dbReference type="GO" id="GO:0005886">
    <property type="term" value="C:plasma membrane"/>
    <property type="evidence" value="ECO:0007669"/>
    <property type="project" value="TreeGrafter"/>
</dbReference>
<feature type="transmembrane region" description="Helical" evidence="6">
    <location>
        <begin position="310"/>
        <end position="334"/>
    </location>
</feature>
<dbReference type="PANTHER" id="PTHR23502:SF51">
    <property type="entry name" value="QUINIDINE RESISTANCE PROTEIN 1-RELATED"/>
    <property type="match status" value="1"/>
</dbReference>
<protein>
    <submittedName>
        <fullName evidence="8">MFS general substrate transporter</fullName>
    </submittedName>
</protein>
<evidence type="ECO:0000256" key="2">
    <source>
        <dbReference type="ARBA" id="ARBA00022448"/>
    </source>
</evidence>
<dbReference type="EMBL" id="KZ613477">
    <property type="protein sequence ID" value="PMD22571.1"/>
    <property type="molecule type" value="Genomic_DNA"/>
</dbReference>
<name>A0A2J6Q8I7_9HELO</name>
<comment type="subcellular location">
    <subcellularLocation>
        <location evidence="1">Membrane</location>
        <topology evidence="1">Multi-pass membrane protein</topology>
    </subcellularLocation>
</comment>
<keyword evidence="4 6" id="KW-1133">Transmembrane helix</keyword>
<dbReference type="OrthoDB" id="440553at2759"/>
<dbReference type="Proteomes" id="UP000235672">
    <property type="component" value="Unassembled WGS sequence"/>
</dbReference>
<keyword evidence="2" id="KW-0813">Transport</keyword>
<gene>
    <name evidence="8" type="ORF">NA56DRAFT_670280</name>
</gene>
<feature type="transmembrane region" description="Helical" evidence="6">
    <location>
        <begin position="454"/>
        <end position="473"/>
    </location>
</feature>
<evidence type="ECO:0000259" key="7">
    <source>
        <dbReference type="PROSITE" id="PS50850"/>
    </source>
</evidence>
<sequence length="489" mass="53304">MEKERKDEEKGEQTISAIPAIPYSIFTSKQKALIITIVSIAATFSAFASNIYFPAIPAIAIDLSVIPELINLTVTSYMILQGLAPSIWGALADVHGRRLTYIITFIIFIGACVGLAETKHYYQLVILRCLQSTGSASTIAIGAGVVGDITTRAERGGYMGIYQAGLLAPLSLGPILGGIFSQTLGWRSIFWFLTIYAGIVLVLLSVFLPETLRAKVGNGSIPAKGISNSLLAYIQRRRHPQTEEPALQRSVSTSSIGKQLSVDVLGPLKIIFSIEVSFIILFLAIYYTVWQMTVAVMSTLFSTTYGLSEIHIGLTYIANGVACVTGTLTTGKFLDYDYERSKKSYDGPAEDFPLDRVRLRTMWLWAGMQIAASLIFGWTMEHHVHVAVPIICTFFLGWSATSIISIISTFMVDIYPKKGASATAAVNLARCLMGAGGTASVLPTVNKIGVGWTFTLWSGIMLVALGLIALQMAKGVEWRRRERINMPRS</sequence>
<feature type="domain" description="Major facilitator superfamily (MFS) profile" evidence="7">
    <location>
        <begin position="34"/>
        <end position="476"/>
    </location>
</feature>
<dbReference type="AlphaFoldDB" id="A0A2J6Q8I7"/>
<accession>A0A2J6Q8I7</accession>
<dbReference type="InterPro" id="IPR020846">
    <property type="entry name" value="MFS_dom"/>
</dbReference>
<feature type="transmembrane region" description="Helical" evidence="6">
    <location>
        <begin position="424"/>
        <end position="442"/>
    </location>
</feature>
<evidence type="ECO:0000313" key="9">
    <source>
        <dbReference type="Proteomes" id="UP000235672"/>
    </source>
</evidence>
<feature type="transmembrane region" description="Helical" evidence="6">
    <location>
        <begin position="73"/>
        <end position="92"/>
    </location>
</feature>
<feature type="transmembrane region" description="Helical" evidence="6">
    <location>
        <begin position="158"/>
        <end position="177"/>
    </location>
</feature>
<dbReference type="Pfam" id="PF07690">
    <property type="entry name" value="MFS_1"/>
    <property type="match status" value="1"/>
</dbReference>
<dbReference type="STRING" id="1745343.A0A2J6Q8I7"/>
<feature type="transmembrane region" description="Helical" evidence="6">
    <location>
        <begin position="189"/>
        <end position="208"/>
    </location>
</feature>
<proteinExistence type="predicted"/>
<dbReference type="PROSITE" id="PS50850">
    <property type="entry name" value="MFS"/>
    <property type="match status" value="1"/>
</dbReference>
<evidence type="ECO:0000256" key="1">
    <source>
        <dbReference type="ARBA" id="ARBA00004141"/>
    </source>
</evidence>
<evidence type="ECO:0000256" key="6">
    <source>
        <dbReference type="SAM" id="Phobius"/>
    </source>
</evidence>
<dbReference type="InterPro" id="IPR011701">
    <property type="entry name" value="MFS"/>
</dbReference>
<evidence type="ECO:0000256" key="3">
    <source>
        <dbReference type="ARBA" id="ARBA00022692"/>
    </source>
</evidence>
<dbReference type="Gene3D" id="1.20.1250.20">
    <property type="entry name" value="MFS general substrate transporter like domains"/>
    <property type="match status" value="1"/>
</dbReference>
<keyword evidence="9" id="KW-1185">Reference proteome</keyword>
<keyword evidence="5 6" id="KW-0472">Membrane</keyword>
<feature type="transmembrane region" description="Helical" evidence="6">
    <location>
        <begin position="32"/>
        <end position="53"/>
    </location>
</feature>
<organism evidence="8 9">
    <name type="scientific">Hyaloscypha hepaticicola</name>
    <dbReference type="NCBI Taxonomy" id="2082293"/>
    <lineage>
        <taxon>Eukaryota</taxon>
        <taxon>Fungi</taxon>
        <taxon>Dikarya</taxon>
        <taxon>Ascomycota</taxon>
        <taxon>Pezizomycotina</taxon>
        <taxon>Leotiomycetes</taxon>
        <taxon>Helotiales</taxon>
        <taxon>Hyaloscyphaceae</taxon>
        <taxon>Hyaloscypha</taxon>
    </lineage>
</organism>
<dbReference type="Gene3D" id="1.20.1720.10">
    <property type="entry name" value="Multidrug resistance protein D"/>
    <property type="match status" value="1"/>
</dbReference>
<reference evidence="8 9" key="1">
    <citation type="submission" date="2016-05" db="EMBL/GenBank/DDBJ databases">
        <title>A degradative enzymes factory behind the ericoid mycorrhizal symbiosis.</title>
        <authorList>
            <consortium name="DOE Joint Genome Institute"/>
            <person name="Martino E."/>
            <person name="Morin E."/>
            <person name="Grelet G."/>
            <person name="Kuo A."/>
            <person name="Kohler A."/>
            <person name="Daghino S."/>
            <person name="Barry K."/>
            <person name="Choi C."/>
            <person name="Cichocki N."/>
            <person name="Clum A."/>
            <person name="Copeland A."/>
            <person name="Hainaut M."/>
            <person name="Haridas S."/>
            <person name="Labutti K."/>
            <person name="Lindquist E."/>
            <person name="Lipzen A."/>
            <person name="Khouja H.-R."/>
            <person name="Murat C."/>
            <person name="Ohm R."/>
            <person name="Olson A."/>
            <person name="Spatafora J."/>
            <person name="Veneault-Fourrey C."/>
            <person name="Henrissat B."/>
            <person name="Grigoriev I."/>
            <person name="Martin F."/>
            <person name="Perotto S."/>
        </authorList>
    </citation>
    <scope>NUCLEOTIDE SEQUENCE [LARGE SCALE GENOMIC DNA]</scope>
    <source>
        <strain evidence="8 9">UAMH 7357</strain>
    </source>
</reference>
<keyword evidence="3 6" id="KW-0812">Transmembrane</keyword>
<dbReference type="PANTHER" id="PTHR23502">
    <property type="entry name" value="MAJOR FACILITATOR SUPERFAMILY"/>
    <property type="match status" value="1"/>
</dbReference>
<evidence type="ECO:0000256" key="4">
    <source>
        <dbReference type="ARBA" id="ARBA00022989"/>
    </source>
</evidence>
<dbReference type="FunFam" id="1.20.1720.10:FF:000009">
    <property type="entry name" value="MFS multidrug transporter"/>
    <property type="match status" value="1"/>
</dbReference>
<dbReference type="SUPFAM" id="SSF103473">
    <property type="entry name" value="MFS general substrate transporter"/>
    <property type="match status" value="1"/>
</dbReference>
<dbReference type="GO" id="GO:0022857">
    <property type="term" value="F:transmembrane transporter activity"/>
    <property type="evidence" value="ECO:0007669"/>
    <property type="project" value="InterPro"/>
</dbReference>
<evidence type="ECO:0000313" key="8">
    <source>
        <dbReference type="EMBL" id="PMD22571.1"/>
    </source>
</evidence>
<feature type="transmembrane region" description="Helical" evidence="6">
    <location>
        <begin position="362"/>
        <end position="380"/>
    </location>
</feature>
<feature type="transmembrane region" description="Helical" evidence="6">
    <location>
        <begin position="99"/>
        <end position="116"/>
    </location>
</feature>